<feature type="binding site" evidence="3">
    <location>
        <position position="59"/>
    </location>
    <ligand>
        <name>Mg(2+)</name>
        <dbReference type="ChEBI" id="CHEBI:18420"/>
        <label>1</label>
    </ligand>
</feature>
<dbReference type="InterPro" id="IPR005502">
    <property type="entry name" value="Ribosyl_crysJ1"/>
</dbReference>
<evidence type="ECO:0000313" key="4">
    <source>
        <dbReference type="EMBL" id="OOP67316.1"/>
    </source>
</evidence>
<comment type="similarity">
    <text evidence="1">Belongs to the ADP-ribosylglycohydrolase family.</text>
</comment>
<dbReference type="GO" id="GO:0016787">
    <property type="term" value="F:hydrolase activity"/>
    <property type="evidence" value="ECO:0007669"/>
    <property type="project" value="UniProtKB-KW"/>
</dbReference>
<comment type="caution">
    <text evidence="4">The sequence shown here is derived from an EMBL/GenBank/DDBJ whole genome shotgun (WGS) entry which is preliminary data.</text>
</comment>
<dbReference type="InterPro" id="IPR036705">
    <property type="entry name" value="Ribosyl_crysJ1_sf"/>
</dbReference>
<feature type="binding site" evidence="3">
    <location>
        <position position="303"/>
    </location>
    <ligand>
        <name>Mg(2+)</name>
        <dbReference type="ChEBI" id="CHEBI:18420"/>
        <label>1</label>
    </ligand>
</feature>
<dbReference type="Pfam" id="PF03747">
    <property type="entry name" value="ADP_ribosyl_GH"/>
    <property type="match status" value="1"/>
</dbReference>
<keyword evidence="2" id="KW-0378">Hydrolase</keyword>
<dbReference type="AlphaFoldDB" id="A0A8E2I5X3"/>
<dbReference type="PANTHER" id="PTHR16222:SF24">
    <property type="entry name" value="ADP-RIBOSYLHYDROLASE ARH3"/>
    <property type="match status" value="1"/>
</dbReference>
<proteinExistence type="inferred from homology"/>
<evidence type="ECO:0000313" key="5">
    <source>
        <dbReference type="Proteomes" id="UP000189761"/>
    </source>
</evidence>
<protein>
    <recommendedName>
        <fullName evidence="6">ADP-ribosylglycohydrolase</fullName>
    </recommendedName>
</protein>
<dbReference type="Gene3D" id="1.10.4080.10">
    <property type="entry name" value="ADP-ribosylation/Crystallin J1"/>
    <property type="match status" value="1"/>
</dbReference>
<feature type="binding site" evidence="3">
    <location>
        <position position="300"/>
    </location>
    <ligand>
        <name>Mg(2+)</name>
        <dbReference type="ChEBI" id="CHEBI:18420"/>
        <label>1</label>
    </ligand>
</feature>
<dbReference type="SUPFAM" id="SSF101478">
    <property type="entry name" value="ADP-ribosylglycohydrolase"/>
    <property type="match status" value="1"/>
</dbReference>
<accession>A0A8E2I5X3</accession>
<reference evidence="4 5" key="1">
    <citation type="submission" date="2017-01" db="EMBL/GenBank/DDBJ databases">
        <title>Draft genome sequence of Bacillus oleronius.</title>
        <authorList>
            <person name="Allam M."/>
        </authorList>
    </citation>
    <scope>NUCLEOTIDE SEQUENCE [LARGE SCALE GENOMIC DNA]</scope>
    <source>
        <strain evidence="4 5">DSM 9356</strain>
    </source>
</reference>
<evidence type="ECO:0000256" key="1">
    <source>
        <dbReference type="ARBA" id="ARBA00010702"/>
    </source>
</evidence>
<evidence type="ECO:0000256" key="2">
    <source>
        <dbReference type="ARBA" id="ARBA00022801"/>
    </source>
</evidence>
<name>A0A8E2I5X3_9BACI</name>
<keyword evidence="5" id="KW-1185">Reference proteome</keyword>
<feature type="binding site" evidence="3">
    <location>
        <position position="57"/>
    </location>
    <ligand>
        <name>Mg(2+)</name>
        <dbReference type="ChEBI" id="CHEBI:18420"/>
        <label>1</label>
    </ligand>
</feature>
<sequence>MKTTREIFIATLVGGAIGDALGYEVEFKKLEEIKSIFGESGITELEKNSQKGKALISDDTQMTLFTADGLIWAYNRMRMRGIGSYAGSGTYQSYLRWYYTQTGTLPTETDQVWLKKQLHEENSSLLDYRELFSNRAPGNTCLSALGSGRMGSIEQPINQSKGCGGVMRVAPVGLFLHKEPEYAFKIGSDIAAITHGHPTGYLSAGAFATIIAELVNGKTILDSTMTALSILKKHTNHEECLAALDLALELSAKELEPEKAISIIGEGWIAEEALAISLYCSLIEADFKKSLAFSVNHDGDSDSTGSICGNILGAHYGFNVIPKEWMDVLELKELIVEVSNNLYHMTFN</sequence>
<evidence type="ECO:0000256" key="3">
    <source>
        <dbReference type="PIRSR" id="PIRSR605502-1"/>
    </source>
</evidence>
<feature type="binding site" evidence="3">
    <location>
        <position position="58"/>
    </location>
    <ligand>
        <name>Mg(2+)</name>
        <dbReference type="ChEBI" id="CHEBI:18420"/>
        <label>1</label>
    </ligand>
</feature>
<dbReference type="Proteomes" id="UP000189761">
    <property type="component" value="Unassembled WGS sequence"/>
</dbReference>
<dbReference type="GO" id="GO:0046872">
    <property type="term" value="F:metal ion binding"/>
    <property type="evidence" value="ECO:0007669"/>
    <property type="project" value="UniProtKB-KW"/>
</dbReference>
<dbReference type="RefSeq" id="WP_139358176.1">
    <property type="nucleotide sequence ID" value="NZ_CP065424.1"/>
</dbReference>
<evidence type="ECO:0008006" key="6">
    <source>
        <dbReference type="Google" id="ProtNLM"/>
    </source>
</evidence>
<comment type="cofactor">
    <cofactor evidence="3">
        <name>Mg(2+)</name>
        <dbReference type="ChEBI" id="CHEBI:18420"/>
    </cofactor>
    <text evidence="3">Binds 2 magnesium ions per subunit.</text>
</comment>
<dbReference type="EMBL" id="MTLA01000208">
    <property type="protein sequence ID" value="OOP67316.1"/>
    <property type="molecule type" value="Genomic_DNA"/>
</dbReference>
<dbReference type="PANTHER" id="PTHR16222">
    <property type="entry name" value="ADP-RIBOSYLGLYCOHYDROLASE"/>
    <property type="match status" value="1"/>
</dbReference>
<feature type="binding site" evidence="3">
    <location>
        <position position="302"/>
    </location>
    <ligand>
        <name>Mg(2+)</name>
        <dbReference type="ChEBI" id="CHEBI:18420"/>
        <label>2</label>
    </ligand>
</feature>
<keyword evidence="3" id="KW-0479">Metal-binding</keyword>
<gene>
    <name evidence="4" type="ORF">BWZ43_16415</name>
</gene>
<dbReference type="InterPro" id="IPR050792">
    <property type="entry name" value="ADP-ribosylglycohydrolase"/>
</dbReference>
<keyword evidence="3" id="KW-0460">Magnesium</keyword>
<organism evidence="4 5">
    <name type="scientific">Heyndrickxia oleronia</name>
    <dbReference type="NCBI Taxonomy" id="38875"/>
    <lineage>
        <taxon>Bacteria</taxon>
        <taxon>Bacillati</taxon>
        <taxon>Bacillota</taxon>
        <taxon>Bacilli</taxon>
        <taxon>Bacillales</taxon>
        <taxon>Bacillaceae</taxon>
        <taxon>Heyndrickxia</taxon>
    </lineage>
</organism>